<keyword evidence="5" id="KW-1185">Reference proteome</keyword>
<dbReference type="Gene3D" id="1.25.10.10">
    <property type="entry name" value="Leucine-rich Repeat Variant"/>
    <property type="match status" value="1"/>
</dbReference>
<comment type="caution">
    <text evidence="4">The sequence shown here is derived from an EMBL/GenBank/DDBJ whole genome shotgun (WGS) entry which is preliminary data.</text>
</comment>
<evidence type="ECO:0000256" key="2">
    <source>
        <dbReference type="SAM" id="MobiDB-lite"/>
    </source>
</evidence>
<gene>
    <name evidence="4" type="ORF">MHBO_003797</name>
</gene>
<feature type="domain" description="26S proteasome regulatory subunit RPN2 C-terminal" evidence="3">
    <location>
        <begin position="112"/>
        <end position="319"/>
    </location>
</feature>
<feature type="compositionally biased region" description="Low complexity" evidence="2">
    <location>
        <begin position="211"/>
        <end position="222"/>
    </location>
</feature>
<dbReference type="InterPro" id="IPR011989">
    <property type="entry name" value="ARM-like"/>
</dbReference>
<dbReference type="EMBL" id="JBDODL010002526">
    <property type="protein sequence ID" value="MES1922287.1"/>
    <property type="molecule type" value="Genomic_DNA"/>
</dbReference>
<evidence type="ECO:0000313" key="4">
    <source>
        <dbReference type="EMBL" id="MES1922287.1"/>
    </source>
</evidence>
<dbReference type="PANTHER" id="PTHR10943:SF2">
    <property type="entry name" value="26S PROTEASOME NON-ATPASE REGULATORY SUBUNIT 1"/>
    <property type="match status" value="1"/>
</dbReference>
<proteinExistence type="predicted"/>
<organism evidence="4 5">
    <name type="scientific">Bonamia ostreae</name>
    <dbReference type="NCBI Taxonomy" id="126728"/>
    <lineage>
        <taxon>Eukaryota</taxon>
        <taxon>Sar</taxon>
        <taxon>Rhizaria</taxon>
        <taxon>Endomyxa</taxon>
        <taxon>Ascetosporea</taxon>
        <taxon>Haplosporida</taxon>
        <taxon>Bonamia</taxon>
    </lineage>
</organism>
<feature type="region of interest" description="Disordered" evidence="2">
    <location>
        <begin position="196"/>
        <end position="261"/>
    </location>
</feature>
<protein>
    <recommendedName>
        <fullName evidence="3">26S proteasome regulatory subunit RPN2 C-terminal domain-containing protein</fullName>
    </recommendedName>
</protein>
<reference evidence="4 5" key="1">
    <citation type="journal article" date="2024" name="BMC Biol.">
        <title>Comparative genomics of Ascetosporea gives new insight into the evolutionary basis for animal parasitism in Rhizaria.</title>
        <authorList>
            <person name="Hiltunen Thoren M."/>
            <person name="Onut-Brannstrom I."/>
            <person name="Alfjorden A."/>
            <person name="Peckova H."/>
            <person name="Swords F."/>
            <person name="Hooper C."/>
            <person name="Holzer A.S."/>
            <person name="Bass D."/>
            <person name="Burki F."/>
        </authorList>
    </citation>
    <scope>NUCLEOTIDE SEQUENCE [LARGE SCALE GENOMIC DNA]</scope>
    <source>
        <strain evidence="4">20-A016</strain>
    </source>
</reference>
<feature type="compositionally biased region" description="Polar residues" evidence="2">
    <location>
        <begin position="223"/>
        <end position="233"/>
    </location>
</feature>
<evidence type="ECO:0000259" key="3">
    <source>
        <dbReference type="Pfam" id="PF18004"/>
    </source>
</evidence>
<evidence type="ECO:0000313" key="5">
    <source>
        <dbReference type="Proteomes" id="UP001439008"/>
    </source>
</evidence>
<dbReference type="PANTHER" id="PTHR10943">
    <property type="entry name" value="26S PROTEASOME NON-ATPASE REGULATORY SUBUNIT"/>
    <property type="match status" value="1"/>
</dbReference>
<evidence type="ECO:0000256" key="1">
    <source>
        <dbReference type="ARBA" id="ARBA00022737"/>
    </source>
</evidence>
<dbReference type="Proteomes" id="UP001439008">
    <property type="component" value="Unassembled WGS sequence"/>
</dbReference>
<dbReference type="InterPro" id="IPR040623">
    <property type="entry name" value="RPN2_C"/>
</dbReference>
<accession>A0ABV2ARL4</accession>
<name>A0ABV2ARL4_9EUKA</name>
<sequence length="330" mass="36443">MAKSLVFAQTTSSQKSRVEEHIQEISKYIKNTSSGDFPSFSKSGAILSMGLLTLGGNNCTVSMLSDNGHKSLFGGDNGNIIRPVAVAGVLLFMQSWHWYPFNHFLSLAVKPTAFIGITSALKMPKHFRLFCRNAQNYEFPEFKLEEEKKKTEASEVTLSISEKSKLERYRRRSKNKKSGLLQKSSAIASTKKLGDDTVASSKAVPSPGAVSSTGEETTASSSNAKPSTDAVSSTREEAMKKNGIASADKKDEKEKSKEEETALKVEKALKNCVLKNPCRITIKQRKEVGEFVQQRYRTIKKGFGVILLKDNCPKDPEDLATNKYIHGKNM</sequence>
<dbReference type="Pfam" id="PF18004">
    <property type="entry name" value="RPN2_C"/>
    <property type="match status" value="1"/>
</dbReference>
<feature type="compositionally biased region" description="Basic and acidic residues" evidence="2">
    <location>
        <begin position="247"/>
        <end position="261"/>
    </location>
</feature>
<keyword evidence="1" id="KW-0677">Repeat</keyword>